<keyword evidence="2" id="KW-1185">Reference proteome</keyword>
<gene>
    <name evidence="1" type="ORF">L873DRAFT_124592</name>
</gene>
<name>A0A3N4J431_9PEZI</name>
<evidence type="ECO:0000313" key="2">
    <source>
        <dbReference type="Proteomes" id="UP000276215"/>
    </source>
</evidence>
<protein>
    <submittedName>
        <fullName evidence="1">Uncharacterized protein</fullName>
    </submittedName>
</protein>
<dbReference type="EMBL" id="ML120463">
    <property type="protein sequence ID" value="RPA92896.1"/>
    <property type="molecule type" value="Genomic_DNA"/>
</dbReference>
<sequence length="135" mass="15558">MSNCPTLSRIYWTPRTNLVNFLVLWGKKMVFGVLARSCVLFLSDRLVIVRVRIWAISRRGGLFASYHGLMSWQGKLLLRLGEHQETTTDGAEEKRDLEIGTRIYFSLLRIPFCFSFDSNSSDGIIFSLRTNKFDS</sequence>
<organism evidence="1 2">
    <name type="scientific">Choiromyces venosus 120613-1</name>
    <dbReference type="NCBI Taxonomy" id="1336337"/>
    <lineage>
        <taxon>Eukaryota</taxon>
        <taxon>Fungi</taxon>
        <taxon>Dikarya</taxon>
        <taxon>Ascomycota</taxon>
        <taxon>Pezizomycotina</taxon>
        <taxon>Pezizomycetes</taxon>
        <taxon>Pezizales</taxon>
        <taxon>Tuberaceae</taxon>
        <taxon>Choiromyces</taxon>
    </lineage>
</organism>
<reference evidence="1 2" key="1">
    <citation type="journal article" date="2018" name="Nat. Ecol. Evol.">
        <title>Pezizomycetes genomes reveal the molecular basis of ectomycorrhizal truffle lifestyle.</title>
        <authorList>
            <person name="Murat C."/>
            <person name="Payen T."/>
            <person name="Noel B."/>
            <person name="Kuo A."/>
            <person name="Morin E."/>
            <person name="Chen J."/>
            <person name="Kohler A."/>
            <person name="Krizsan K."/>
            <person name="Balestrini R."/>
            <person name="Da Silva C."/>
            <person name="Montanini B."/>
            <person name="Hainaut M."/>
            <person name="Levati E."/>
            <person name="Barry K.W."/>
            <person name="Belfiori B."/>
            <person name="Cichocki N."/>
            <person name="Clum A."/>
            <person name="Dockter R.B."/>
            <person name="Fauchery L."/>
            <person name="Guy J."/>
            <person name="Iotti M."/>
            <person name="Le Tacon F."/>
            <person name="Lindquist E.A."/>
            <person name="Lipzen A."/>
            <person name="Malagnac F."/>
            <person name="Mello A."/>
            <person name="Molinier V."/>
            <person name="Miyauchi S."/>
            <person name="Poulain J."/>
            <person name="Riccioni C."/>
            <person name="Rubini A."/>
            <person name="Sitrit Y."/>
            <person name="Splivallo R."/>
            <person name="Traeger S."/>
            <person name="Wang M."/>
            <person name="Zifcakova L."/>
            <person name="Wipf D."/>
            <person name="Zambonelli A."/>
            <person name="Paolocci F."/>
            <person name="Nowrousian M."/>
            <person name="Ottonello S."/>
            <person name="Baldrian P."/>
            <person name="Spatafora J.W."/>
            <person name="Henrissat B."/>
            <person name="Nagy L.G."/>
            <person name="Aury J.M."/>
            <person name="Wincker P."/>
            <person name="Grigoriev I.V."/>
            <person name="Bonfante P."/>
            <person name="Martin F.M."/>
        </authorList>
    </citation>
    <scope>NUCLEOTIDE SEQUENCE [LARGE SCALE GENOMIC DNA]</scope>
    <source>
        <strain evidence="1 2">120613-1</strain>
    </source>
</reference>
<evidence type="ECO:0000313" key="1">
    <source>
        <dbReference type="EMBL" id="RPA92896.1"/>
    </source>
</evidence>
<dbReference type="Proteomes" id="UP000276215">
    <property type="component" value="Unassembled WGS sequence"/>
</dbReference>
<proteinExistence type="predicted"/>
<dbReference type="AlphaFoldDB" id="A0A3N4J431"/>
<accession>A0A3N4J431</accession>